<comment type="subcellular location">
    <subcellularLocation>
        <location evidence="1">Membrane</location>
    </subcellularLocation>
</comment>
<protein>
    <submittedName>
        <fullName evidence="9">Succinate dehydrogenase subunit C</fullName>
    </submittedName>
</protein>
<dbReference type="GO" id="GO:0046872">
    <property type="term" value="F:metal ion binding"/>
    <property type="evidence" value="ECO:0007669"/>
    <property type="project" value="UniProtKB-KW"/>
</dbReference>
<evidence type="ECO:0000313" key="10">
    <source>
        <dbReference type="Proteomes" id="UP000016887"/>
    </source>
</evidence>
<dbReference type="InterPro" id="IPR034804">
    <property type="entry name" value="SQR/QFR_C/D"/>
</dbReference>
<evidence type="ECO:0000256" key="3">
    <source>
        <dbReference type="ARBA" id="ARBA00022692"/>
    </source>
</evidence>
<organism evidence="9 10">
    <name type="scientific">Aeropyrum camini SY1 = JCM 12091</name>
    <dbReference type="NCBI Taxonomy" id="1198449"/>
    <lineage>
        <taxon>Archaea</taxon>
        <taxon>Thermoproteota</taxon>
        <taxon>Thermoprotei</taxon>
        <taxon>Desulfurococcales</taxon>
        <taxon>Desulfurococcaceae</taxon>
        <taxon>Aeropyrum</taxon>
    </lineage>
</organism>
<keyword evidence="5 8" id="KW-1133">Transmembrane helix</keyword>
<evidence type="ECO:0000256" key="5">
    <source>
        <dbReference type="ARBA" id="ARBA00022989"/>
    </source>
</evidence>
<evidence type="ECO:0000256" key="1">
    <source>
        <dbReference type="ARBA" id="ARBA00004370"/>
    </source>
</evidence>
<name>U3TDJ2_9CREN</name>
<evidence type="ECO:0000256" key="8">
    <source>
        <dbReference type="SAM" id="Phobius"/>
    </source>
</evidence>
<dbReference type="Proteomes" id="UP000016887">
    <property type="component" value="Chromosome"/>
</dbReference>
<evidence type="ECO:0000256" key="2">
    <source>
        <dbReference type="ARBA" id="ARBA00022617"/>
    </source>
</evidence>
<gene>
    <name evidence="9" type="primary">sdhC</name>
    <name evidence="9" type="ORF">ACAM_0621</name>
</gene>
<dbReference type="InterPro" id="IPR039023">
    <property type="entry name" value="SdhC_prok"/>
</dbReference>
<keyword evidence="4" id="KW-0479">Metal-binding</keyword>
<dbReference type="Pfam" id="PF01127">
    <property type="entry name" value="Sdh_cyt"/>
    <property type="match status" value="1"/>
</dbReference>
<dbReference type="OrthoDB" id="21304at2157"/>
<proteinExistence type="predicted"/>
<evidence type="ECO:0000256" key="4">
    <source>
        <dbReference type="ARBA" id="ARBA00022723"/>
    </source>
</evidence>
<keyword evidence="6" id="KW-0408">Iron</keyword>
<dbReference type="EMBL" id="AP012489">
    <property type="protein sequence ID" value="BAN90090.1"/>
    <property type="molecule type" value="Genomic_DNA"/>
</dbReference>
<dbReference type="GeneID" id="17111216"/>
<keyword evidence="10" id="KW-1185">Reference proteome</keyword>
<dbReference type="AlphaFoldDB" id="U3TDJ2"/>
<dbReference type="GO" id="GO:0016020">
    <property type="term" value="C:membrane"/>
    <property type="evidence" value="ECO:0007669"/>
    <property type="project" value="UniProtKB-SubCell"/>
</dbReference>
<dbReference type="SUPFAM" id="SSF81343">
    <property type="entry name" value="Fumarate reductase respiratory complex transmembrane subunits"/>
    <property type="match status" value="1"/>
</dbReference>
<dbReference type="eggNOG" id="arCOG02244">
    <property type="taxonomic scope" value="Archaea"/>
</dbReference>
<evidence type="ECO:0000256" key="6">
    <source>
        <dbReference type="ARBA" id="ARBA00023004"/>
    </source>
</evidence>
<dbReference type="PANTHER" id="PTHR41910">
    <property type="entry name" value="SUCCINATE DEHYDROGENASE 2 MEMBRANE SUBUNIT SDHC"/>
    <property type="match status" value="1"/>
</dbReference>
<evidence type="ECO:0000256" key="7">
    <source>
        <dbReference type="ARBA" id="ARBA00023136"/>
    </source>
</evidence>
<keyword evidence="2" id="KW-0349">Heme</keyword>
<dbReference type="PANTHER" id="PTHR41910:SF1">
    <property type="entry name" value="SUCCINATE DEHYDROGENASE HYDROPHOBIC MEMBRANE ANCHOR SUBUNIT"/>
    <property type="match status" value="1"/>
</dbReference>
<dbReference type="RefSeq" id="WP_022541364.1">
    <property type="nucleotide sequence ID" value="NC_022521.1"/>
</dbReference>
<reference evidence="9 10" key="1">
    <citation type="journal article" date="2013" name="Appl. Environ. Microbiol.">
        <title>Variation of the Virus-Related Elements within Syntenic Genomes of the Hyperthermophilic Archaeon Aeropyrum.</title>
        <authorList>
            <person name="Daifuku T."/>
            <person name="Yoshida T."/>
            <person name="Kitamura T."/>
            <person name="Kawaichi S."/>
            <person name="Inoue T."/>
            <person name="Nomura K."/>
            <person name="Yoshida Y."/>
            <person name="Kuno S."/>
            <person name="Sako Y."/>
        </authorList>
    </citation>
    <scope>NUCLEOTIDE SEQUENCE [LARGE SCALE GENOMIC DNA]</scope>
    <source>
        <strain evidence="9 10">SY1</strain>
    </source>
</reference>
<feature type="transmembrane region" description="Helical" evidence="8">
    <location>
        <begin position="136"/>
        <end position="156"/>
    </location>
</feature>
<dbReference type="Gene3D" id="1.20.1300.10">
    <property type="entry name" value="Fumarate reductase/succinate dehydrogenase, transmembrane subunit"/>
    <property type="match status" value="1"/>
</dbReference>
<dbReference type="STRING" id="1198449.ACAM_0621"/>
<feature type="transmembrane region" description="Helical" evidence="8">
    <location>
        <begin position="85"/>
        <end position="115"/>
    </location>
</feature>
<evidence type="ECO:0000313" key="9">
    <source>
        <dbReference type="EMBL" id="BAN90090.1"/>
    </source>
</evidence>
<feature type="transmembrane region" description="Helical" evidence="8">
    <location>
        <begin position="43"/>
        <end position="65"/>
    </location>
</feature>
<sequence length="158" mass="18088">MARRPRDLVRYLDLRPGWRAFIDPFILNIWNNPERLAFHMHRITGVITAFFIFFHIISTSAPARGGWEAWLEEVANLDGITPISILFYIAMGAVLFHGLNGVRLLLVEALALGIGRPEKPKPPYIAPSLRGFQRRLIHVVFALWIVLWIALGYVLFLT</sequence>
<accession>U3TDJ2</accession>
<keyword evidence="7 8" id="KW-0472">Membrane</keyword>
<dbReference type="PATRIC" id="fig|1198449.6.peg.626"/>
<dbReference type="CDD" id="cd03501">
    <property type="entry name" value="SQR_TypeA_SdhC_like"/>
    <property type="match status" value="1"/>
</dbReference>
<dbReference type="InterPro" id="IPR000701">
    <property type="entry name" value="SuccDH_FuR_B_TM-su"/>
</dbReference>
<keyword evidence="3 8" id="KW-0812">Transmembrane</keyword>
<dbReference type="KEGG" id="acj:ACAM_0621"/>